<organism evidence="1 2">
    <name type="scientific">Pseudomonas fluorescens</name>
    <dbReference type="NCBI Taxonomy" id="294"/>
    <lineage>
        <taxon>Bacteria</taxon>
        <taxon>Pseudomonadati</taxon>
        <taxon>Pseudomonadota</taxon>
        <taxon>Gammaproteobacteria</taxon>
        <taxon>Pseudomonadales</taxon>
        <taxon>Pseudomonadaceae</taxon>
        <taxon>Pseudomonas</taxon>
    </lineage>
</organism>
<sequence length="121" mass="13427">MFKVTPNPPETDSIPYDAALEAENIKTATERAINHYLDPGAQKTSKPSRKPGRIYLVNPTVDDETLLVEACETLSSASDMARVIGDTVDPSQRKAMQILQQVIMLSELLVNRVLNNHHVSR</sequence>
<dbReference type="AlphaFoldDB" id="A0A7Z3C3F0"/>
<dbReference type="Pfam" id="PF19619">
    <property type="entry name" value="DUF6124"/>
    <property type="match status" value="1"/>
</dbReference>
<dbReference type="Proteomes" id="UP000501669">
    <property type="component" value="Chromosome"/>
</dbReference>
<gene>
    <name evidence="1" type="ORF">C6Y56_09450</name>
</gene>
<evidence type="ECO:0000313" key="2">
    <source>
        <dbReference type="Proteomes" id="UP000501669"/>
    </source>
</evidence>
<proteinExistence type="predicted"/>
<reference evidence="1 2" key="1">
    <citation type="submission" date="2018-03" db="EMBL/GenBank/DDBJ databases">
        <title>Complete genome sequence of Pseudomonas fluorescens sp. G7.</title>
        <authorList>
            <person name="Gao C.-H."/>
            <person name="Li Z."/>
            <person name="Cai P."/>
        </authorList>
    </citation>
    <scope>NUCLEOTIDE SEQUENCE [LARGE SCALE GENOMIC DNA]</scope>
    <source>
        <strain evidence="1 2">G7</strain>
    </source>
</reference>
<evidence type="ECO:0000313" key="1">
    <source>
        <dbReference type="EMBL" id="QJP94822.1"/>
    </source>
</evidence>
<evidence type="ECO:0008006" key="3">
    <source>
        <dbReference type="Google" id="ProtNLM"/>
    </source>
</evidence>
<protein>
    <recommendedName>
        <fullName evidence="3">DUF3077 domain-containing protein</fullName>
    </recommendedName>
</protein>
<dbReference type="RefSeq" id="WP_169429596.1">
    <property type="nucleotide sequence ID" value="NZ_CP027561.1"/>
</dbReference>
<dbReference type="EMBL" id="CP027561">
    <property type="protein sequence ID" value="QJP94822.1"/>
    <property type="molecule type" value="Genomic_DNA"/>
</dbReference>
<accession>A0A7Z3C3F0</accession>
<name>A0A7Z3C3F0_PSEFL</name>